<accession>A0A2S5IYZ0</accession>
<proteinExistence type="predicted"/>
<organism evidence="1 2">
    <name type="scientific">Arthrobacter pityocampae</name>
    <dbReference type="NCBI Taxonomy" id="547334"/>
    <lineage>
        <taxon>Bacteria</taxon>
        <taxon>Bacillati</taxon>
        <taxon>Actinomycetota</taxon>
        <taxon>Actinomycetes</taxon>
        <taxon>Micrococcales</taxon>
        <taxon>Micrococcaceae</taxon>
        <taxon>Arthrobacter</taxon>
    </lineage>
</organism>
<evidence type="ECO:0000313" key="2">
    <source>
        <dbReference type="Proteomes" id="UP000239297"/>
    </source>
</evidence>
<comment type="caution">
    <text evidence="1">The sequence shown here is derived from an EMBL/GenBank/DDBJ whole genome shotgun (WGS) entry which is preliminary data.</text>
</comment>
<dbReference type="RefSeq" id="WP_104121261.1">
    <property type="nucleotide sequence ID" value="NZ_PRKW01000003.1"/>
</dbReference>
<protein>
    <submittedName>
        <fullName evidence="1">Uncharacterized protein</fullName>
    </submittedName>
</protein>
<dbReference type="EMBL" id="PRKW01000003">
    <property type="protein sequence ID" value="PPB49775.1"/>
    <property type="molecule type" value="Genomic_DNA"/>
</dbReference>
<keyword evidence="2" id="KW-1185">Reference proteome</keyword>
<reference evidence="1 2" key="1">
    <citation type="journal article" date="2014" name="Int. J. Syst. Evol. Microbiol.">
        <title>Arthrobacter pityocampae sp. nov., isolated from Thaumetopoea pityocampa (Lep., Thaumetopoeidae).</title>
        <authorList>
            <person name="Ince I.A."/>
            <person name="Demirbag Z."/>
            <person name="Kati H."/>
        </authorList>
    </citation>
    <scope>NUCLEOTIDE SEQUENCE [LARGE SCALE GENOMIC DNA]</scope>
    <source>
        <strain evidence="1 2">Tp2</strain>
    </source>
</reference>
<sequence length="397" mass="42723">MLHFPSKNTAAHRPDPLDVNRLHQLLGHHVWAFSNGRVDAPGLPVAEVDWLFYNSLRGTFVLSEWKRYPANVLQVMDEGKPWTLASGRDVANPVEQVGRQLQAVRRVLRQDVCREFFPSVDQHSLNLYPSVYSPQIDTATRQERLRYGAVHGTLEQLALLVERRAVTAPLLVSGAVARLTLAETLAELFRCSIGSAVRRKLDPPPVVRPDPAVRMAAIHRELAALHLELASLIDAPPVAVPAPPAPPAPIVAATHVPAPLATRLSDAQPQPLAGVATSSSPTVTTKAARASVAGHLKGHVTRLVPASGPTSEHLRDAFLAALQDKQLKRSGVHVGLFGSFVGQHLTGEAKLADLTPGGLSKWCHAQAEAAGICIVRDPIDPSVVRTVSSPNPQKEAV</sequence>
<dbReference type="AlphaFoldDB" id="A0A2S5IYZ0"/>
<dbReference type="Proteomes" id="UP000239297">
    <property type="component" value="Unassembled WGS sequence"/>
</dbReference>
<dbReference type="OrthoDB" id="4920557at2"/>
<gene>
    <name evidence="1" type="ORF">C4K88_08955</name>
</gene>
<evidence type="ECO:0000313" key="1">
    <source>
        <dbReference type="EMBL" id="PPB49775.1"/>
    </source>
</evidence>
<name>A0A2S5IYZ0_9MICC</name>